<dbReference type="PANTHER" id="PTHR43317:SF1">
    <property type="entry name" value="THERMOSPERMINE SYNTHASE ACAULIS5"/>
    <property type="match status" value="1"/>
</dbReference>
<organism evidence="2 3">
    <name type="scientific">Nakamurella leprariae</name>
    <dbReference type="NCBI Taxonomy" id="2803911"/>
    <lineage>
        <taxon>Bacteria</taxon>
        <taxon>Bacillati</taxon>
        <taxon>Actinomycetota</taxon>
        <taxon>Actinomycetes</taxon>
        <taxon>Nakamurellales</taxon>
        <taxon>Nakamurellaceae</taxon>
        <taxon>Nakamurella</taxon>
    </lineage>
</organism>
<evidence type="ECO:0000256" key="1">
    <source>
        <dbReference type="ARBA" id="ARBA00023115"/>
    </source>
</evidence>
<reference evidence="2" key="1">
    <citation type="submission" date="2021-01" db="EMBL/GenBank/DDBJ databases">
        <title>YIM 132084 draft genome.</title>
        <authorList>
            <person name="An D."/>
        </authorList>
    </citation>
    <scope>NUCLEOTIDE SEQUENCE</scope>
    <source>
        <strain evidence="2">YIM 132084</strain>
    </source>
</reference>
<dbReference type="InterPro" id="IPR029063">
    <property type="entry name" value="SAM-dependent_MTases_sf"/>
</dbReference>
<accession>A0A938YB81</accession>
<keyword evidence="3" id="KW-1185">Reference proteome</keyword>
<dbReference type="SUPFAM" id="SSF53335">
    <property type="entry name" value="S-adenosyl-L-methionine-dependent methyltransferases"/>
    <property type="match status" value="1"/>
</dbReference>
<evidence type="ECO:0000313" key="3">
    <source>
        <dbReference type="Proteomes" id="UP000663792"/>
    </source>
</evidence>
<comment type="caution">
    <text evidence="2">The sequence shown here is derived from an EMBL/GenBank/DDBJ whole genome shotgun (WGS) entry which is preliminary data.</text>
</comment>
<dbReference type="CDD" id="cd02440">
    <property type="entry name" value="AdoMet_MTases"/>
    <property type="match status" value="1"/>
</dbReference>
<dbReference type="PANTHER" id="PTHR43317">
    <property type="entry name" value="THERMOSPERMINE SYNTHASE ACAULIS5"/>
    <property type="match status" value="1"/>
</dbReference>
<protein>
    <submittedName>
        <fullName evidence="2">Fused MFS/spermidine synthase</fullName>
    </submittedName>
</protein>
<evidence type="ECO:0000313" key="2">
    <source>
        <dbReference type="EMBL" id="MBM9469290.1"/>
    </source>
</evidence>
<dbReference type="NCBIfam" id="NF037959">
    <property type="entry name" value="MFS_SpdSyn"/>
    <property type="match status" value="1"/>
</dbReference>
<dbReference type="Proteomes" id="UP000663792">
    <property type="component" value="Unassembled WGS sequence"/>
</dbReference>
<gene>
    <name evidence="2" type="ORF">JL106_18540</name>
</gene>
<dbReference type="EMBL" id="JAERWK010000025">
    <property type="protein sequence ID" value="MBM9469290.1"/>
    <property type="molecule type" value="Genomic_DNA"/>
</dbReference>
<dbReference type="GO" id="GO:0006596">
    <property type="term" value="P:polyamine biosynthetic process"/>
    <property type="evidence" value="ECO:0007669"/>
    <property type="project" value="UniProtKB-KW"/>
</dbReference>
<dbReference type="Gene3D" id="3.40.50.150">
    <property type="entry name" value="Vaccinia Virus protein VP39"/>
    <property type="match status" value="1"/>
</dbReference>
<proteinExistence type="predicted"/>
<keyword evidence="1" id="KW-0620">Polyamine biosynthesis</keyword>
<sequence>MTLGPHPIDTGSAELLQDLDRPNALTLLVNGVQSSSHDLDDPTWLEFEYLRWIETILLRLGAPAPDARWDVLHLGGGGCSLARTLAAVRPRSRHLAVEIDGVLAQLVRQWFPLPSAPTLRIRVGDARTVLDGLPDASRDAVVRDAFAGATVPASLTTVEYTEQVGRVLRPRGVSVANCTGVLSDIRDELATAAAVFEQVAVVGHDGTLRGRHPGNLLLIGTDRPLGAPEIAALRAELLRDPTPAHLWIDDQLAGVLAGGTARQDPPAENGPSC</sequence>
<dbReference type="RefSeq" id="WP_205262236.1">
    <property type="nucleotide sequence ID" value="NZ_JAERWK010000025.1"/>
</dbReference>
<name>A0A938YB81_9ACTN</name>
<dbReference type="AlphaFoldDB" id="A0A938YB81"/>